<keyword evidence="3" id="KW-1133">Transmembrane helix</keyword>
<evidence type="ECO:0000256" key="4">
    <source>
        <dbReference type="SAM" id="SignalP"/>
    </source>
</evidence>
<dbReference type="InterPro" id="IPR001190">
    <property type="entry name" value="SRCR"/>
</dbReference>
<feature type="transmembrane region" description="Helical" evidence="3">
    <location>
        <begin position="299"/>
        <end position="319"/>
    </location>
</feature>
<dbReference type="SMART" id="SM00202">
    <property type="entry name" value="SR"/>
    <property type="match status" value="1"/>
</dbReference>
<keyword evidence="3" id="KW-0472">Membrane</keyword>
<proteinExistence type="predicted"/>
<dbReference type="PROSITE" id="PS50287">
    <property type="entry name" value="SRCR_2"/>
    <property type="match status" value="1"/>
</dbReference>
<name>A0A8J5X819_DIALT</name>
<dbReference type="SUPFAM" id="SSF56487">
    <property type="entry name" value="SRCR-like"/>
    <property type="match status" value="1"/>
</dbReference>
<dbReference type="Pfam" id="PF00530">
    <property type="entry name" value="SRCR"/>
    <property type="match status" value="1"/>
</dbReference>
<feature type="signal peptide" evidence="4">
    <location>
        <begin position="1"/>
        <end position="18"/>
    </location>
</feature>
<dbReference type="AlphaFoldDB" id="A0A8J5X819"/>
<organism evidence="6 7">
    <name type="scientific">Diacronema lutheri</name>
    <name type="common">Unicellular marine alga</name>
    <name type="synonym">Monochrysis lutheri</name>
    <dbReference type="NCBI Taxonomy" id="2081491"/>
    <lineage>
        <taxon>Eukaryota</taxon>
        <taxon>Haptista</taxon>
        <taxon>Haptophyta</taxon>
        <taxon>Pavlovophyceae</taxon>
        <taxon>Pavlovales</taxon>
        <taxon>Pavlovaceae</taxon>
        <taxon>Diacronema</taxon>
    </lineage>
</organism>
<feature type="compositionally biased region" description="Low complexity" evidence="2">
    <location>
        <begin position="27"/>
        <end position="43"/>
    </location>
</feature>
<accession>A0A8J5X819</accession>
<gene>
    <name evidence="6" type="ORF">KFE25_004797</name>
</gene>
<sequence length="337" mass="33604">MPQLTALMSALLLGSARTTPAERRAEASANRAASAAPTGALGRSSGGGGDPSATPWTAPTPTQLFSDAPLGGEPPAAPGAPPPPALPPPSPAPVRCAPPVDGDVSLTSYPSGTMLFYKDGRWGTVCRHYTQDTLESAHVLCRQLGYEAAIEQRISEEDTSTLPINLWAVECRAGRGRALTAARGHARASGGEDGSASVDAPTSPTRVPRLADCHSHVCKHIHCGCTPADALAVTCGGAYVPDYPACGSAGALLEPAADGGAIGAALAEAQAAAQPTRPAHGPQHTNLGRRTASAPSAPLLAIGALGVVGAAVLAVGGIARPAARLVAYAGGAADQLA</sequence>
<dbReference type="GO" id="GO:0016020">
    <property type="term" value="C:membrane"/>
    <property type="evidence" value="ECO:0007669"/>
    <property type="project" value="InterPro"/>
</dbReference>
<feature type="region of interest" description="Disordered" evidence="2">
    <location>
        <begin position="182"/>
        <end position="206"/>
    </location>
</feature>
<feature type="region of interest" description="Disordered" evidence="2">
    <location>
        <begin position="17"/>
        <end position="99"/>
    </location>
</feature>
<keyword evidence="7" id="KW-1185">Reference proteome</keyword>
<dbReference type="OrthoDB" id="536948at2759"/>
<reference evidence="6" key="1">
    <citation type="submission" date="2021-05" db="EMBL/GenBank/DDBJ databases">
        <title>The genome of the haptophyte Pavlova lutheri (Diacronema luteri, Pavlovales) - a model for lipid biosynthesis in eukaryotic algae.</title>
        <authorList>
            <person name="Hulatt C.J."/>
            <person name="Posewitz M.C."/>
        </authorList>
    </citation>
    <scope>NUCLEOTIDE SEQUENCE</scope>
    <source>
        <strain evidence="6">NIVA-4/92</strain>
    </source>
</reference>
<feature type="chain" id="PRO_5035243967" description="SRCR domain-containing protein" evidence="4">
    <location>
        <begin position="19"/>
        <end position="337"/>
    </location>
</feature>
<keyword evidence="4" id="KW-0732">Signal</keyword>
<dbReference type="InterPro" id="IPR036772">
    <property type="entry name" value="SRCR-like_dom_sf"/>
</dbReference>
<evidence type="ECO:0000256" key="2">
    <source>
        <dbReference type="SAM" id="MobiDB-lite"/>
    </source>
</evidence>
<keyword evidence="1" id="KW-1015">Disulfide bond</keyword>
<protein>
    <recommendedName>
        <fullName evidence="5">SRCR domain-containing protein</fullName>
    </recommendedName>
</protein>
<evidence type="ECO:0000313" key="6">
    <source>
        <dbReference type="EMBL" id="KAG8463286.1"/>
    </source>
</evidence>
<evidence type="ECO:0000313" key="7">
    <source>
        <dbReference type="Proteomes" id="UP000751190"/>
    </source>
</evidence>
<keyword evidence="3" id="KW-0812">Transmembrane</keyword>
<feature type="domain" description="SRCR" evidence="5">
    <location>
        <begin position="97"/>
        <end position="236"/>
    </location>
</feature>
<evidence type="ECO:0000256" key="3">
    <source>
        <dbReference type="SAM" id="Phobius"/>
    </source>
</evidence>
<feature type="compositionally biased region" description="Pro residues" evidence="2">
    <location>
        <begin position="75"/>
        <end position="92"/>
    </location>
</feature>
<dbReference type="Gene3D" id="3.10.250.10">
    <property type="entry name" value="SRCR-like domain"/>
    <property type="match status" value="1"/>
</dbReference>
<evidence type="ECO:0000259" key="5">
    <source>
        <dbReference type="PROSITE" id="PS50287"/>
    </source>
</evidence>
<comment type="caution">
    <text evidence="6">The sequence shown here is derived from an EMBL/GenBank/DDBJ whole genome shotgun (WGS) entry which is preliminary data.</text>
</comment>
<dbReference type="EMBL" id="JAGTXO010000016">
    <property type="protein sequence ID" value="KAG8463286.1"/>
    <property type="molecule type" value="Genomic_DNA"/>
</dbReference>
<feature type="compositionally biased region" description="Low complexity" evidence="2">
    <location>
        <begin position="51"/>
        <end position="74"/>
    </location>
</feature>
<dbReference type="Proteomes" id="UP000751190">
    <property type="component" value="Unassembled WGS sequence"/>
</dbReference>
<evidence type="ECO:0000256" key="1">
    <source>
        <dbReference type="ARBA" id="ARBA00023157"/>
    </source>
</evidence>